<dbReference type="GO" id="GO:0005829">
    <property type="term" value="C:cytosol"/>
    <property type="evidence" value="ECO:0007669"/>
    <property type="project" value="TreeGrafter"/>
</dbReference>
<dbReference type="PANTHER" id="PTHR45825">
    <property type="entry name" value="GRANULE-BOUND STARCH SYNTHASE 1, CHLOROPLASTIC/AMYLOPLASTIC"/>
    <property type="match status" value="1"/>
</dbReference>
<evidence type="ECO:0000256" key="3">
    <source>
        <dbReference type="ARBA" id="ARBA00004964"/>
    </source>
</evidence>
<dbReference type="EMBL" id="CP041690">
    <property type="protein sequence ID" value="QEE21453.1"/>
    <property type="molecule type" value="Genomic_DNA"/>
</dbReference>
<evidence type="ECO:0000313" key="10">
    <source>
        <dbReference type="Proteomes" id="UP000321062"/>
    </source>
</evidence>
<name>A0A5B9DQI7_9HYPH</name>
<dbReference type="PANTHER" id="PTHR45825:SF11">
    <property type="entry name" value="ALPHA AMYLASE DOMAIN-CONTAINING PROTEIN"/>
    <property type="match status" value="1"/>
</dbReference>
<keyword evidence="5 8" id="KW-0328">Glycosyltransferase</keyword>
<dbReference type="AlphaFoldDB" id="A0A5B9DQI7"/>
<dbReference type="NCBIfam" id="NF001899">
    <property type="entry name" value="PRK00654.1-2"/>
    <property type="match status" value="1"/>
</dbReference>
<evidence type="ECO:0000256" key="6">
    <source>
        <dbReference type="ARBA" id="ARBA00022679"/>
    </source>
</evidence>
<protein>
    <recommendedName>
        <fullName evidence="8">Glycogen synthase</fullName>
        <ecNumber evidence="8">2.4.1.21</ecNumber>
    </recommendedName>
    <alternativeName>
        <fullName evidence="8">Starch [bacterial glycogen] synthase</fullName>
    </alternativeName>
</protein>
<evidence type="ECO:0000256" key="1">
    <source>
        <dbReference type="ARBA" id="ARBA00001478"/>
    </source>
</evidence>
<keyword evidence="10" id="KW-1185">Reference proteome</keyword>
<organism evidence="9 10">
    <name type="scientific">Paradevosia tibetensis</name>
    <dbReference type="NCBI Taxonomy" id="1447062"/>
    <lineage>
        <taxon>Bacteria</taxon>
        <taxon>Pseudomonadati</taxon>
        <taxon>Pseudomonadota</taxon>
        <taxon>Alphaproteobacteria</taxon>
        <taxon>Hyphomicrobiales</taxon>
        <taxon>Devosiaceae</taxon>
        <taxon>Paradevosia</taxon>
    </lineage>
</organism>
<dbReference type="KEGG" id="yti:FNA67_15205"/>
<proteinExistence type="inferred from homology"/>
<evidence type="ECO:0000256" key="5">
    <source>
        <dbReference type="ARBA" id="ARBA00022676"/>
    </source>
</evidence>
<gene>
    <name evidence="8 9" type="primary">glgA</name>
    <name evidence="9" type="ORF">FNA67_15205</name>
</gene>
<dbReference type="InterPro" id="IPR011835">
    <property type="entry name" value="GS/SS"/>
</dbReference>
<comment type="pathway">
    <text evidence="3 8">Glycan biosynthesis; glycogen biosynthesis.</text>
</comment>
<evidence type="ECO:0000256" key="4">
    <source>
        <dbReference type="ARBA" id="ARBA00010281"/>
    </source>
</evidence>
<comment type="catalytic activity">
    <reaction evidence="1 8">
        <text>[(1-&gt;4)-alpha-D-glucosyl](n) + ADP-alpha-D-glucose = [(1-&gt;4)-alpha-D-glucosyl](n+1) + ADP + H(+)</text>
        <dbReference type="Rhea" id="RHEA:18189"/>
        <dbReference type="Rhea" id="RHEA-COMP:9584"/>
        <dbReference type="Rhea" id="RHEA-COMP:9587"/>
        <dbReference type="ChEBI" id="CHEBI:15378"/>
        <dbReference type="ChEBI" id="CHEBI:15444"/>
        <dbReference type="ChEBI" id="CHEBI:57498"/>
        <dbReference type="ChEBI" id="CHEBI:456216"/>
        <dbReference type="EC" id="2.4.1.21"/>
    </reaction>
</comment>
<keyword evidence="6 8" id="KW-0808">Transferase</keyword>
<dbReference type="GO" id="GO:0004373">
    <property type="term" value="F:alpha-1,4-glucan glucosyltransferase (UDP-glucose donor) activity"/>
    <property type="evidence" value="ECO:0007669"/>
    <property type="project" value="InterPro"/>
</dbReference>
<dbReference type="InterPro" id="IPR013534">
    <property type="entry name" value="Starch_synth_cat_dom"/>
</dbReference>
<dbReference type="GO" id="GO:0009011">
    <property type="term" value="F:alpha-1,4-glucan glucosyltransferase (ADP-glucose donor) activity"/>
    <property type="evidence" value="ECO:0007669"/>
    <property type="project" value="UniProtKB-UniRule"/>
</dbReference>
<dbReference type="GO" id="GO:0005978">
    <property type="term" value="P:glycogen biosynthetic process"/>
    <property type="evidence" value="ECO:0007669"/>
    <property type="project" value="UniProtKB-UniRule"/>
</dbReference>
<dbReference type="CDD" id="cd03791">
    <property type="entry name" value="GT5_Glycogen_synthase_DULL1-like"/>
    <property type="match status" value="1"/>
</dbReference>
<dbReference type="InterPro" id="IPR001296">
    <property type="entry name" value="Glyco_trans_1"/>
</dbReference>
<evidence type="ECO:0000256" key="8">
    <source>
        <dbReference type="HAMAP-Rule" id="MF_00484"/>
    </source>
</evidence>
<dbReference type="UniPathway" id="UPA00164"/>
<dbReference type="Pfam" id="PF00534">
    <property type="entry name" value="Glycos_transf_1"/>
    <property type="match status" value="1"/>
</dbReference>
<evidence type="ECO:0000256" key="2">
    <source>
        <dbReference type="ARBA" id="ARBA00002764"/>
    </source>
</evidence>
<feature type="binding site" evidence="8">
    <location>
        <position position="16"/>
    </location>
    <ligand>
        <name>ADP-alpha-D-glucose</name>
        <dbReference type="ChEBI" id="CHEBI:57498"/>
    </ligand>
</feature>
<dbReference type="EC" id="2.4.1.21" evidence="8"/>
<dbReference type="Pfam" id="PF08323">
    <property type="entry name" value="Glyco_transf_5"/>
    <property type="match status" value="1"/>
</dbReference>
<dbReference type="NCBIfam" id="TIGR02095">
    <property type="entry name" value="glgA"/>
    <property type="match status" value="1"/>
</dbReference>
<comment type="similarity">
    <text evidence="4 8">Belongs to the glycosyltransferase 1 family. Bacterial/plant glycogen synthase subfamily.</text>
</comment>
<dbReference type="HAMAP" id="MF_00484">
    <property type="entry name" value="Glycogen_synth"/>
    <property type="match status" value="1"/>
</dbReference>
<sequence>MIEVLSVASEAYPLIKTGGLADVAGALPAALAPRGVTMRTLVPGYPSVLEKLTSGRQVAAVDDLWGGPARLLAGRAGGLDVIAIEAAHLYDRPGNPYMGPDGWDWPDNWKRFAGLSWIASELALGLVEGYRPQVLHCHDWQAGLAPAYVKFGPSDRIKTVMTVHNIAFKGSFGPDIFPQLRLPAHAYGVSGVEYYGGVSFLKSGLECADAVTTVSPNYADEIRTPAFGMGLEGLLNGRADSVYGILNGIDTDVWDPATDPALSQNYTAATVHQRRVNKQALIERFGLDGEDGPLFCVISRLTGQKGMDLLIQVVDGLVALGGRLCVLGSGEPHLEDGFRHATARHPGKVGLITGYDEPLSHLMQAGADAILIPSRFEPCGLTQLYGLRYGCVPVVSRIGGLADTVIDANPAALLAGVATGFKHDADNAHALYEAIRKATMTFADEKTWRKIQRRGMKSDVSWAASAERYADLYADLIGVRRDDNQDD</sequence>
<comment type="function">
    <text evidence="2 8">Synthesizes alpha-1,4-glucan chains using ADP-glucose.</text>
</comment>
<dbReference type="SUPFAM" id="SSF53756">
    <property type="entry name" value="UDP-Glycosyltransferase/glycogen phosphorylase"/>
    <property type="match status" value="1"/>
</dbReference>
<evidence type="ECO:0000313" key="9">
    <source>
        <dbReference type="EMBL" id="QEE21453.1"/>
    </source>
</evidence>
<keyword evidence="7 8" id="KW-0320">Glycogen biosynthesis</keyword>
<reference evidence="9 10" key="1">
    <citation type="journal article" date="2015" name="Int. J. Syst. Evol. Microbiol.">
        <title>Youhaiella tibetensis gen. nov., sp. nov., isolated from subsurface sediment.</title>
        <authorList>
            <person name="Wang Y.X."/>
            <person name="Huang F.Q."/>
            <person name="Nogi Y."/>
            <person name="Pang S.J."/>
            <person name="Wang P.K."/>
            <person name="Lv J."/>
        </authorList>
    </citation>
    <scope>NUCLEOTIDE SEQUENCE [LARGE SCALE GENOMIC DNA]</scope>
    <source>
        <strain evidence="10">fig4</strain>
    </source>
</reference>
<evidence type="ECO:0000256" key="7">
    <source>
        <dbReference type="ARBA" id="ARBA00023056"/>
    </source>
</evidence>
<accession>A0A5B9DQI7</accession>
<dbReference type="Gene3D" id="3.40.50.2000">
    <property type="entry name" value="Glycogen Phosphorylase B"/>
    <property type="match status" value="2"/>
</dbReference>
<dbReference type="OrthoDB" id="9808590at2"/>
<dbReference type="Proteomes" id="UP000321062">
    <property type="component" value="Chromosome"/>
</dbReference>